<dbReference type="RefSeq" id="XP_058304971.1">
    <property type="nucleotide sequence ID" value="XM_058458072.1"/>
</dbReference>
<feature type="region of interest" description="Disordered" evidence="1">
    <location>
        <begin position="1"/>
        <end position="37"/>
    </location>
</feature>
<dbReference type="EMBL" id="JAPQKR010000016">
    <property type="protein sequence ID" value="KAJ5192031.1"/>
    <property type="molecule type" value="Genomic_DNA"/>
</dbReference>
<protein>
    <submittedName>
        <fullName evidence="2">Uncharacterized protein</fullName>
    </submittedName>
</protein>
<dbReference type="GeneID" id="83185373"/>
<reference evidence="2" key="2">
    <citation type="journal article" date="2023" name="IMA Fungus">
        <title>Comparative genomic study of the Penicillium genus elucidates a diverse pangenome and 15 lateral gene transfer events.</title>
        <authorList>
            <person name="Petersen C."/>
            <person name="Sorensen T."/>
            <person name="Nielsen M.R."/>
            <person name="Sondergaard T.E."/>
            <person name="Sorensen J.L."/>
            <person name="Fitzpatrick D.A."/>
            <person name="Frisvad J.C."/>
            <person name="Nielsen K.L."/>
        </authorList>
    </citation>
    <scope>NUCLEOTIDE SEQUENCE</scope>
    <source>
        <strain evidence="2">IBT 15544</strain>
    </source>
</reference>
<name>A0A9W9JCW6_9EURO</name>
<accession>A0A9W9JCW6</accession>
<proteinExistence type="predicted"/>
<dbReference type="Proteomes" id="UP001150904">
    <property type="component" value="Unassembled WGS sequence"/>
</dbReference>
<dbReference type="AlphaFoldDB" id="A0A9W9JCW6"/>
<keyword evidence="3" id="KW-1185">Reference proteome</keyword>
<organism evidence="2 3">
    <name type="scientific">Penicillium cinerascens</name>
    <dbReference type="NCBI Taxonomy" id="70096"/>
    <lineage>
        <taxon>Eukaryota</taxon>
        <taxon>Fungi</taxon>
        <taxon>Dikarya</taxon>
        <taxon>Ascomycota</taxon>
        <taxon>Pezizomycotina</taxon>
        <taxon>Eurotiomycetes</taxon>
        <taxon>Eurotiomycetidae</taxon>
        <taxon>Eurotiales</taxon>
        <taxon>Aspergillaceae</taxon>
        <taxon>Penicillium</taxon>
    </lineage>
</organism>
<gene>
    <name evidence="2" type="ORF">N7498_011016</name>
</gene>
<sequence>METRFSNSIQREERKRLKAEKEQNDRDKAQKDQDDIDDQILWEASSLGFIVEPPQVLSQADSIPVALLR</sequence>
<comment type="caution">
    <text evidence="2">The sequence shown here is derived from an EMBL/GenBank/DDBJ whole genome shotgun (WGS) entry which is preliminary data.</text>
</comment>
<feature type="compositionally biased region" description="Basic and acidic residues" evidence="1">
    <location>
        <begin position="10"/>
        <end position="33"/>
    </location>
</feature>
<reference evidence="2" key="1">
    <citation type="submission" date="2022-12" db="EMBL/GenBank/DDBJ databases">
        <authorList>
            <person name="Petersen C."/>
        </authorList>
    </citation>
    <scope>NUCLEOTIDE SEQUENCE</scope>
    <source>
        <strain evidence="2">IBT 15544</strain>
    </source>
</reference>
<evidence type="ECO:0000256" key="1">
    <source>
        <dbReference type="SAM" id="MobiDB-lite"/>
    </source>
</evidence>
<evidence type="ECO:0000313" key="3">
    <source>
        <dbReference type="Proteomes" id="UP001150904"/>
    </source>
</evidence>
<evidence type="ECO:0000313" key="2">
    <source>
        <dbReference type="EMBL" id="KAJ5192031.1"/>
    </source>
</evidence>